<dbReference type="InterPro" id="IPR013783">
    <property type="entry name" value="Ig-like_fold"/>
</dbReference>
<feature type="signal peptide" evidence="13">
    <location>
        <begin position="1"/>
        <end position="20"/>
    </location>
</feature>
<dbReference type="SUPFAM" id="SSF48726">
    <property type="entry name" value="Immunoglobulin"/>
    <property type="match status" value="2"/>
</dbReference>
<dbReference type="GO" id="GO:0071222">
    <property type="term" value="P:cellular response to lipopolysaccharide"/>
    <property type="evidence" value="ECO:0007669"/>
    <property type="project" value="TreeGrafter"/>
</dbReference>
<evidence type="ECO:0000256" key="9">
    <source>
        <dbReference type="ARBA" id="ARBA00023180"/>
    </source>
</evidence>
<proteinExistence type="predicted"/>
<name>A0AAV1NCP7_SCOSC</name>
<sequence length="306" mass="33936">MAVDLWRTGLLLSFLTLCACLEEECVLGIVGRSVSLPCVYSELLTFVNISIEWRRGSEVVLKSKWREDGNVEICSTNSLIISADAPLTGNFSLKLPTVDPKEDKTYYSLFVTSQGNHSAPLCTVCLKTAASFSSPLLLREEAQGDETVFLCHSSGGFPAPAVYWFINDTHEPPEGSVKTQASSLPHSRLYNVTSHLTANISKESRVSCIIENMYMKETLSSTSYGVRGSPVVRRASEAMWMFSTALCVVVGVMVVAGVFYQIHLDRVSKKKKKQYQHSRPGRGHRRREPDTEETEAMKLGPKETDV</sequence>
<protein>
    <submittedName>
        <fullName evidence="15">Uncharacterized protein LOC128361783</fullName>
    </submittedName>
</protein>
<keyword evidence="3 12" id="KW-0812">Transmembrane</keyword>
<gene>
    <name evidence="15" type="ORF">FSCOSCO3_A000080</name>
</gene>
<keyword evidence="7" id="KW-1015">Disulfide bond</keyword>
<dbReference type="InterPro" id="IPR051713">
    <property type="entry name" value="T-cell_Activation_Regulation"/>
</dbReference>
<dbReference type="InterPro" id="IPR013162">
    <property type="entry name" value="CD80_C2-set"/>
</dbReference>
<dbReference type="InterPro" id="IPR036179">
    <property type="entry name" value="Ig-like_dom_sf"/>
</dbReference>
<keyword evidence="8" id="KW-0675">Receptor</keyword>
<dbReference type="GO" id="GO:0042130">
    <property type="term" value="P:negative regulation of T cell proliferation"/>
    <property type="evidence" value="ECO:0007669"/>
    <property type="project" value="TreeGrafter"/>
</dbReference>
<dbReference type="GO" id="GO:0007166">
    <property type="term" value="P:cell surface receptor signaling pathway"/>
    <property type="evidence" value="ECO:0007669"/>
    <property type="project" value="TreeGrafter"/>
</dbReference>
<feature type="chain" id="PRO_5043965298" evidence="13">
    <location>
        <begin position="21"/>
        <end position="306"/>
    </location>
</feature>
<reference evidence="15 16" key="1">
    <citation type="submission" date="2024-01" db="EMBL/GenBank/DDBJ databases">
        <authorList>
            <person name="Alioto T."/>
            <person name="Alioto T."/>
            <person name="Gomez Garrido J."/>
        </authorList>
    </citation>
    <scope>NUCLEOTIDE SEQUENCE [LARGE SCALE GENOMIC DNA]</scope>
</reference>
<dbReference type="AlphaFoldDB" id="A0AAV1NCP7"/>
<feature type="compositionally biased region" description="Basic residues" evidence="11">
    <location>
        <begin position="270"/>
        <end position="286"/>
    </location>
</feature>
<feature type="region of interest" description="Disordered" evidence="11">
    <location>
        <begin position="270"/>
        <end position="306"/>
    </location>
</feature>
<evidence type="ECO:0000256" key="3">
    <source>
        <dbReference type="ARBA" id="ARBA00022692"/>
    </source>
</evidence>
<dbReference type="GO" id="GO:0042102">
    <property type="term" value="P:positive regulation of T cell proliferation"/>
    <property type="evidence" value="ECO:0007669"/>
    <property type="project" value="TreeGrafter"/>
</dbReference>
<dbReference type="PANTHER" id="PTHR25466:SF2">
    <property type="entry name" value="T-LYMPHOCYTE ACTIVATION ANTIGEN CD86"/>
    <property type="match status" value="1"/>
</dbReference>
<evidence type="ECO:0000256" key="1">
    <source>
        <dbReference type="ARBA" id="ARBA00004251"/>
    </source>
</evidence>
<feature type="domain" description="Ig-like" evidence="14">
    <location>
        <begin position="143"/>
        <end position="220"/>
    </location>
</feature>
<keyword evidence="9" id="KW-0325">Glycoprotein</keyword>
<comment type="subcellular location">
    <subcellularLocation>
        <location evidence="1">Cell membrane</location>
        <topology evidence="1">Single-pass type I membrane protein</topology>
    </subcellularLocation>
</comment>
<evidence type="ECO:0000256" key="13">
    <source>
        <dbReference type="SAM" id="SignalP"/>
    </source>
</evidence>
<keyword evidence="5 12" id="KW-1133">Transmembrane helix</keyword>
<dbReference type="PROSITE" id="PS51257">
    <property type="entry name" value="PROKAR_LIPOPROTEIN"/>
    <property type="match status" value="1"/>
</dbReference>
<keyword evidence="10" id="KW-0393">Immunoglobulin domain</keyword>
<evidence type="ECO:0000256" key="2">
    <source>
        <dbReference type="ARBA" id="ARBA00022475"/>
    </source>
</evidence>
<dbReference type="GO" id="GO:0031295">
    <property type="term" value="P:T cell costimulation"/>
    <property type="evidence" value="ECO:0007669"/>
    <property type="project" value="TreeGrafter"/>
</dbReference>
<dbReference type="GO" id="GO:0006955">
    <property type="term" value="P:immune response"/>
    <property type="evidence" value="ECO:0007669"/>
    <property type="project" value="TreeGrafter"/>
</dbReference>
<evidence type="ECO:0000256" key="7">
    <source>
        <dbReference type="ARBA" id="ARBA00023157"/>
    </source>
</evidence>
<evidence type="ECO:0000256" key="12">
    <source>
        <dbReference type="SAM" id="Phobius"/>
    </source>
</evidence>
<dbReference type="EMBL" id="CAWUFR010000024">
    <property type="protein sequence ID" value="CAK6956194.1"/>
    <property type="molecule type" value="Genomic_DNA"/>
</dbReference>
<dbReference type="Pfam" id="PF08205">
    <property type="entry name" value="C2-set_2"/>
    <property type="match status" value="1"/>
</dbReference>
<keyword evidence="6 12" id="KW-0472">Membrane</keyword>
<evidence type="ECO:0000256" key="6">
    <source>
        <dbReference type="ARBA" id="ARBA00023136"/>
    </source>
</evidence>
<evidence type="ECO:0000313" key="16">
    <source>
        <dbReference type="Proteomes" id="UP001314229"/>
    </source>
</evidence>
<dbReference type="PANTHER" id="PTHR25466">
    <property type="entry name" value="T-LYMPHOCYTE ACTIVATION ANTIGEN"/>
    <property type="match status" value="1"/>
</dbReference>
<organism evidence="15 16">
    <name type="scientific">Scomber scombrus</name>
    <name type="common">Atlantic mackerel</name>
    <name type="synonym">Scomber vernalis</name>
    <dbReference type="NCBI Taxonomy" id="13677"/>
    <lineage>
        <taxon>Eukaryota</taxon>
        <taxon>Metazoa</taxon>
        <taxon>Chordata</taxon>
        <taxon>Craniata</taxon>
        <taxon>Vertebrata</taxon>
        <taxon>Euteleostomi</taxon>
        <taxon>Actinopterygii</taxon>
        <taxon>Neopterygii</taxon>
        <taxon>Teleostei</taxon>
        <taxon>Neoteleostei</taxon>
        <taxon>Acanthomorphata</taxon>
        <taxon>Pelagiaria</taxon>
        <taxon>Scombriformes</taxon>
        <taxon>Scombridae</taxon>
        <taxon>Scomber</taxon>
    </lineage>
</organism>
<evidence type="ECO:0000256" key="5">
    <source>
        <dbReference type="ARBA" id="ARBA00022989"/>
    </source>
</evidence>
<evidence type="ECO:0000256" key="4">
    <source>
        <dbReference type="ARBA" id="ARBA00022729"/>
    </source>
</evidence>
<evidence type="ECO:0000256" key="8">
    <source>
        <dbReference type="ARBA" id="ARBA00023170"/>
    </source>
</evidence>
<comment type="caution">
    <text evidence="15">The sequence shown here is derived from an EMBL/GenBank/DDBJ whole genome shotgun (WGS) entry which is preliminary data.</text>
</comment>
<keyword evidence="2" id="KW-1003">Cell membrane</keyword>
<feature type="transmembrane region" description="Helical" evidence="12">
    <location>
        <begin position="239"/>
        <end position="262"/>
    </location>
</feature>
<dbReference type="PROSITE" id="PS50835">
    <property type="entry name" value="IG_LIKE"/>
    <property type="match status" value="1"/>
</dbReference>
<dbReference type="Proteomes" id="UP001314229">
    <property type="component" value="Unassembled WGS sequence"/>
</dbReference>
<keyword evidence="16" id="KW-1185">Reference proteome</keyword>
<dbReference type="GO" id="GO:0009897">
    <property type="term" value="C:external side of plasma membrane"/>
    <property type="evidence" value="ECO:0007669"/>
    <property type="project" value="TreeGrafter"/>
</dbReference>
<evidence type="ECO:0000259" key="14">
    <source>
        <dbReference type="PROSITE" id="PS50835"/>
    </source>
</evidence>
<dbReference type="Gene3D" id="2.60.40.10">
    <property type="entry name" value="Immunoglobulins"/>
    <property type="match status" value="2"/>
</dbReference>
<evidence type="ECO:0000313" key="15">
    <source>
        <dbReference type="EMBL" id="CAK6956194.1"/>
    </source>
</evidence>
<evidence type="ECO:0000256" key="10">
    <source>
        <dbReference type="ARBA" id="ARBA00023319"/>
    </source>
</evidence>
<evidence type="ECO:0000256" key="11">
    <source>
        <dbReference type="SAM" id="MobiDB-lite"/>
    </source>
</evidence>
<keyword evidence="4 13" id="KW-0732">Signal</keyword>
<accession>A0AAV1NCP7</accession>
<dbReference type="InterPro" id="IPR007110">
    <property type="entry name" value="Ig-like_dom"/>
</dbReference>